<protein>
    <submittedName>
        <fullName evidence="1">Uncharacterized protein</fullName>
    </submittedName>
</protein>
<dbReference type="Proteomes" id="UP000251647">
    <property type="component" value="Unassembled WGS sequence"/>
</dbReference>
<accession>A0A2T3QCY3</accession>
<sequence>MTTYRDKLKEEVDGDLAFVVGCGLDRLERFVSNAEIQRAIDFYYAYKEEINYFPINARRQAICDYIQDGKVPSYILNRRSKTPV</sequence>
<proteinExistence type="predicted"/>
<evidence type="ECO:0000313" key="1">
    <source>
        <dbReference type="EMBL" id="SPY43728.1"/>
    </source>
</evidence>
<gene>
    <name evidence="1" type="ORF">NCTC11647_02643</name>
</gene>
<reference evidence="1 2" key="1">
    <citation type="submission" date="2018-06" db="EMBL/GenBank/DDBJ databases">
        <authorList>
            <consortium name="Pathogen Informatics"/>
            <person name="Doyle S."/>
        </authorList>
    </citation>
    <scope>NUCLEOTIDE SEQUENCE [LARGE SCALE GENOMIC DNA]</scope>
    <source>
        <strain evidence="1 2">NCTC11647</strain>
    </source>
</reference>
<name>A0A2T3QCY3_PHODM</name>
<evidence type="ECO:0000313" key="2">
    <source>
        <dbReference type="Proteomes" id="UP000251647"/>
    </source>
</evidence>
<organism evidence="1 2">
    <name type="scientific">Photobacterium damselae</name>
    <dbReference type="NCBI Taxonomy" id="38293"/>
    <lineage>
        <taxon>Bacteria</taxon>
        <taxon>Pseudomonadati</taxon>
        <taxon>Pseudomonadota</taxon>
        <taxon>Gammaproteobacteria</taxon>
        <taxon>Vibrionales</taxon>
        <taxon>Vibrionaceae</taxon>
        <taxon>Photobacterium</taxon>
    </lineage>
</organism>
<dbReference type="OrthoDB" id="7068171at2"/>
<dbReference type="AlphaFoldDB" id="A0A2T3QCY3"/>
<dbReference type="EMBL" id="UATL01000002">
    <property type="protein sequence ID" value="SPY43728.1"/>
    <property type="molecule type" value="Genomic_DNA"/>
</dbReference>
<dbReference type="RefSeq" id="WP_036766447.1">
    <property type="nucleotide sequence ID" value="NZ_PYOG01000028.1"/>
</dbReference>